<name>X1DAA0_9ZZZZ</name>
<reference evidence="2" key="1">
    <citation type="journal article" date="2014" name="Front. Microbiol.">
        <title>High frequency of phylogenetically diverse reductive dehalogenase-homologous genes in deep subseafloor sedimentary metagenomes.</title>
        <authorList>
            <person name="Kawai M."/>
            <person name="Futagami T."/>
            <person name="Toyoda A."/>
            <person name="Takaki Y."/>
            <person name="Nishi S."/>
            <person name="Hori S."/>
            <person name="Arai W."/>
            <person name="Tsubouchi T."/>
            <person name="Morono Y."/>
            <person name="Uchiyama I."/>
            <person name="Ito T."/>
            <person name="Fujiyama A."/>
            <person name="Inagaki F."/>
            <person name="Takami H."/>
        </authorList>
    </citation>
    <scope>NUCLEOTIDE SEQUENCE</scope>
    <source>
        <strain evidence="2">Expedition CK06-06</strain>
    </source>
</reference>
<comment type="caution">
    <text evidence="2">The sequence shown here is derived from an EMBL/GenBank/DDBJ whole genome shotgun (WGS) entry which is preliminary data.</text>
</comment>
<dbReference type="AlphaFoldDB" id="X1DAA0"/>
<dbReference type="EMBL" id="BART01023509">
    <property type="protein sequence ID" value="GAG93356.1"/>
    <property type="molecule type" value="Genomic_DNA"/>
</dbReference>
<evidence type="ECO:0000313" key="2">
    <source>
        <dbReference type="EMBL" id="GAG93356.1"/>
    </source>
</evidence>
<accession>X1DAA0</accession>
<evidence type="ECO:0000256" key="1">
    <source>
        <dbReference type="SAM" id="Coils"/>
    </source>
</evidence>
<sequence length="190" mass="22117">MSDEKATHTRDIIHDVNIIEQRIEELETHWKVWMNSDKDAHDKIDDMNNRIKKIWDVIEELEKKVESPFYLELIEFKKEIAELKELLNEVAQAQIGEIEQIKEVLRELINNILLIKRKTPSESYDFLVGLLAKLSGGEKEFCVGIDCMSCEIPKTECPIVKHMNARDSKPPELMSKMWLRGGTGVEPRED</sequence>
<feature type="coiled-coil region" evidence="1">
    <location>
        <begin position="44"/>
        <end position="118"/>
    </location>
</feature>
<protein>
    <submittedName>
        <fullName evidence="2">Uncharacterized protein</fullName>
    </submittedName>
</protein>
<proteinExistence type="predicted"/>
<keyword evidence="1" id="KW-0175">Coiled coil</keyword>
<feature type="non-terminal residue" evidence="2">
    <location>
        <position position="190"/>
    </location>
</feature>
<organism evidence="2">
    <name type="scientific">marine sediment metagenome</name>
    <dbReference type="NCBI Taxonomy" id="412755"/>
    <lineage>
        <taxon>unclassified sequences</taxon>
        <taxon>metagenomes</taxon>
        <taxon>ecological metagenomes</taxon>
    </lineage>
</organism>
<gene>
    <name evidence="2" type="ORF">S01H4_42747</name>
</gene>